<organism evidence="1 2">
    <name type="scientific">Microcella daejeonensis</name>
    <dbReference type="NCBI Taxonomy" id="2994971"/>
    <lineage>
        <taxon>Bacteria</taxon>
        <taxon>Bacillati</taxon>
        <taxon>Actinomycetota</taxon>
        <taxon>Actinomycetes</taxon>
        <taxon>Micrococcales</taxon>
        <taxon>Microbacteriaceae</taxon>
        <taxon>Microcella</taxon>
    </lineage>
</organism>
<dbReference type="InterPro" id="IPR011200">
    <property type="entry name" value="UCP012608"/>
</dbReference>
<protein>
    <submittedName>
        <fullName evidence="1">DUF2332 domain-containing protein</fullName>
    </submittedName>
</protein>
<gene>
    <name evidence="1" type="ORF">OVN18_07360</name>
</gene>
<proteinExistence type="predicted"/>
<reference evidence="1" key="1">
    <citation type="submission" date="2022-11" db="EMBL/GenBank/DDBJ databases">
        <title>Description of Microcella daejonensis nov. sp, isolated from riverside soil.</title>
        <authorList>
            <person name="Molina K.M."/>
            <person name="Kim S.B."/>
        </authorList>
    </citation>
    <scope>NUCLEOTIDE SEQUENCE</scope>
    <source>
        <strain evidence="1">MMS21-STM12</strain>
    </source>
</reference>
<sequence length="322" mass="34569">MTTELAAMYRRWADVETVGSSPIYEGWARGIADDPELLARIAVLPPIKRQPNLLFGAARWLGAEAGSFADFRAWALPRWPQLVEVMLARATQTNEAARCAVLLPALAAIDGPIALIEVGASAGLCLYPDRYSYRFTTSDGVVALDPPDGPSPVVIPCAMDAPAVPARLPTIVWRAGLDLSPNDVRDAGTLRWLDALIWPEHEERRARLHAAAALVALDPPEIVAGDLVDDLAALVDRAPAGARVVVMHSAVLMYPPPERRAQFVELVTSLPGVTWIANEGEHVLPSIADRVTEPVEGRFIVSVDGAPIGLAGPHGQSYTALR</sequence>
<dbReference type="EMBL" id="CP113089">
    <property type="protein sequence ID" value="WAB80395.1"/>
    <property type="molecule type" value="Genomic_DNA"/>
</dbReference>
<dbReference type="AlphaFoldDB" id="A0A9E8MIW4"/>
<dbReference type="Proteomes" id="UP001164706">
    <property type="component" value="Chromosome"/>
</dbReference>
<name>A0A9E8MIW4_9MICO</name>
<accession>A0A9E8MIW4</accession>
<dbReference type="KEGG" id="mdb:OVN18_07360"/>
<dbReference type="Pfam" id="PF10094">
    <property type="entry name" value="DUF2332"/>
    <property type="match status" value="1"/>
</dbReference>
<keyword evidence="2" id="KW-1185">Reference proteome</keyword>
<evidence type="ECO:0000313" key="1">
    <source>
        <dbReference type="EMBL" id="WAB80395.1"/>
    </source>
</evidence>
<evidence type="ECO:0000313" key="2">
    <source>
        <dbReference type="Proteomes" id="UP001164706"/>
    </source>
</evidence>
<dbReference type="RefSeq" id="WP_267739044.1">
    <property type="nucleotide sequence ID" value="NZ_CP113089.1"/>
</dbReference>